<keyword evidence="2" id="KW-0238">DNA-binding</keyword>
<evidence type="ECO:0000313" key="6">
    <source>
        <dbReference type="Proteomes" id="UP000245695"/>
    </source>
</evidence>
<dbReference type="GO" id="GO:0003677">
    <property type="term" value="F:DNA binding"/>
    <property type="evidence" value="ECO:0007669"/>
    <property type="project" value="UniProtKB-KW"/>
</dbReference>
<proteinExistence type="predicted"/>
<evidence type="ECO:0000256" key="2">
    <source>
        <dbReference type="ARBA" id="ARBA00023125"/>
    </source>
</evidence>
<gene>
    <name evidence="5" type="ORF">FRIFI_0308</name>
</gene>
<dbReference type="PANTHER" id="PTHR33204">
    <property type="entry name" value="TRANSCRIPTIONAL REGULATOR, MARR FAMILY"/>
    <property type="match status" value="1"/>
</dbReference>
<organism evidence="5 6">
    <name type="scientific">Romboutsia hominis</name>
    <dbReference type="NCBI Taxonomy" id="1507512"/>
    <lineage>
        <taxon>Bacteria</taxon>
        <taxon>Bacillati</taxon>
        <taxon>Bacillota</taxon>
        <taxon>Clostridia</taxon>
        <taxon>Peptostreptococcales</taxon>
        <taxon>Peptostreptococcaceae</taxon>
        <taxon>Romboutsia</taxon>
    </lineage>
</organism>
<dbReference type="KEGG" id="rhom:FRIFI_0308"/>
<evidence type="ECO:0000313" key="5">
    <source>
        <dbReference type="EMBL" id="CEI71857.1"/>
    </source>
</evidence>
<dbReference type="AlphaFoldDB" id="A0A2P2BNA8"/>
<dbReference type="InterPro" id="IPR036388">
    <property type="entry name" value="WH-like_DNA-bd_sf"/>
</dbReference>
<keyword evidence="3" id="KW-0804">Transcription</keyword>
<evidence type="ECO:0000259" key="4">
    <source>
        <dbReference type="PROSITE" id="PS51118"/>
    </source>
</evidence>
<dbReference type="SUPFAM" id="SSF46785">
    <property type="entry name" value="Winged helix' DNA-binding domain"/>
    <property type="match status" value="1"/>
</dbReference>
<keyword evidence="1" id="KW-0805">Transcription regulation</keyword>
<evidence type="ECO:0000256" key="1">
    <source>
        <dbReference type="ARBA" id="ARBA00023015"/>
    </source>
</evidence>
<dbReference type="EMBL" id="LN650648">
    <property type="protein sequence ID" value="CEI71857.1"/>
    <property type="molecule type" value="Genomic_DNA"/>
</dbReference>
<sequence>MYSLNNIKQNNCPLKFISNILGKKWVCEIIWEIGNDKKRFGELQRCIEGCSKKMLIQQLEFLIENGIVINDKKELKNNIQSTYYLSECGVSLLPIMETMILWSNKHIKCDC</sequence>
<dbReference type="Gene3D" id="1.10.10.10">
    <property type="entry name" value="Winged helix-like DNA-binding domain superfamily/Winged helix DNA-binding domain"/>
    <property type="match status" value="1"/>
</dbReference>
<feature type="domain" description="HTH hxlR-type" evidence="4">
    <location>
        <begin position="12"/>
        <end position="111"/>
    </location>
</feature>
<dbReference type="InterPro" id="IPR002577">
    <property type="entry name" value="HTH_HxlR"/>
</dbReference>
<evidence type="ECO:0000256" key="3">
    <source>
        <dbReference type="ARBA" id="ARBA00023163"/>
    </source>
</evidence>
<name>A0A2P2BNA8_9FIRM</name>
<reference evidence="5 6" key="1">
    <citation type="submission" date="2014-09" db="EMBL/GenBank/DDBJ databases">
        <authorList>
            <person name="Hornung B.V."/>
        </authorList>
    </citation>
    <scope>NUCLEOTIDE SEQUENCE [LARGE SCALE GENOMIC DNA]</scope>
    <source>
        <strain evidence="5 6">FRIFI</strain>
    </source>
</reference>
<dbReference type="InterPro" id="IPR036390">
    <property type="entry name" value="WH_DNA-bd_sf"/>
</dbReference>
<dbReference type="PROSITE" id="PS51118">
    <property type="entry name" value="HTH_HXLR"/>
    <property type="match status" value="1"/>
</dbReference>
<dbReference type="Pfam" id="PF01638">
    <property type="entry name" value="HxlR"/>
    <property type="match status" value="1"/>
</dbReference>
<keyword evidence="6" id="KW-1185">Reference proteome</keyword>
<dbReference type="RefSeq" id="WP_092922921.1">
    <property type="nucleotide sequence ID" value="NZ_FJTZ01000011.1"/>
</dbReference>
<protein>
    <submittedName>
        <fullName evidence="5">HxlR-type HTH domain profile</fullName>
    </submittedName>
</protein>
<accession>A0A2P2BNA8</accession>
<dbReference type="Proteomes" id="UP000245695">
    <property type="component" value="Chromosome 1"/>
</dbReference>